<gene>
    <name evidence="2" type="ORF">CNR29_02105</name>
</gene>
<dbReference type="InterPro" id="IPR052718">
    <property type="entry name" value="NmrA-type_oxidoreductase"/>
</dbReference>
<dbReference type="InterPro" id="IPR036291">
    <property type="entry name" value="NAD(P)-bd_dom_sf"/>
</dbReference>
<dbReference type="AlphaFoldDB" id="A0A2A3TUU5"/>
<reference evidence="2 3" key="1">
    <citation type="submission" date="2017-09" db="EMBL/GenBank/DDBJ databases">
        <title>Genome sequence of Lactobacillus brevis D7.</title>
        <authorList>
            <person name="Kwon M.-S."/>
            <person name="Lim S.K."/>
            <person name="Choi H.-J."/>
        </authorList>
    </citation>
    <scope>NUCLEOTIDE SEQUENCE [LARGE SCALE GENOMIC DNA]</scope>
    <source>
        <strain evidence="2 3">D7</strain>
    </source>
</reference>
<dbReference type="PANTHER" id="PTHR47129">
    <property type="entry name" value="QUINONE OXIDOREDUCTASE 2"/>
    <property type="match status" value="1"/>
</dbReference>
<accession>A0A2A3TUU5</accession>
<sequence>MKYVITGATGHLGRQITRQLAQRVAPEEITLGVHTPSKATEFVQQGMTVLPLDYQDVTSLVASLRQADVAIYVPSKSHDSFSRVSEFENVVTAAEQAQVKHLLVMGFIADQVNNPFDLSAFYGYVPRRLAASTLDYTVVRNALYADPLVPYLPELIARGNVIYPMGDASLSFISLAESAAAFAQLAVTPTLWRQPIYTLTQERSYTMPALAEVLSTASEAKIGYAPVTLPQFAALYNEGNEGHMLASMYAGGAQVLLATVSTDFRQIMGRPAQSLPDFLSATLAK</sequence>
<dbReference type="Pfam" id="PF13460">
    <property type="entry name" value="NAD_binding_10"/>
    <property type="match status" value="1"/>
</dbReference>
<dbReference type="PANTHER" id="PTHR47129:SF1">
    <property type="entry name" value="NMRA-LIKE DOMAIN-CONTAINING PROTEIN"/>
    <property type="match status" value="1"/>
</dbReference>
<evidence type="ECO:0000259" key="1">
    <source>
        <dbReference type="Pfam" id="PF13460"/>
    </source>
</evidence>
<feature type="domain" description="NAD(P)-binding" evidence="1">
    <location>
        <begin position="7"/>
        <end position="146"/>
    </location>
</feature>
<proteinExistence type="predicted"/>
<evidence type="ECO:0000313" key="2">
    <source>
        <dbReference type="EMBL" id="PBQ22874.1"/>
    </source>
</evidence>
<dbReference type="InterPro" id="IPR016040">
    <property type="entry name" value="NAD(P)-bd_dom"/>
</dbReference>
<evidence type="ECO:0000313" key="3">
    <source>
        <dbReference type="Proteomes" id="UP000217918"/>
    </source>
</evidence>
<dbReference type="Gene3D" id="3.90.25.10">
    <property type="entry name" value="UDP-galactose 4-epimerase, domain 1"/>
    <property type="match status" value="1"/>
</dbReference>
<dbReference type="EMBL" id="NVYO01000001">
    <property type="protein sequence ID" value="PBQ22874.1"/>
    <property type="molecule type" value="Genomic_DNA"/>
</dbReference>
<name>A0A2A3TUU5_LEVBR</name>
<dbReference type="SUPFAM" id="SSF51735">
    <property type="entry name" value="NAD(P)-binding Rossmann-fold domains"/>
    <property type="match status" value="1"/>
</dbReference>
<organism evidence="2 3">
    <name type="scientific">Levilactobacillus brevis</name>
    <name type="common">Lactobacillus brevis</name>
    <dbReference type="NCBI Taxonomy" id="1580"/>
    <lineage>
        <taxon>Bacteria</taxon>
        <taxon>Bacillati</taxon>
        <taxon>Bacillota</taxon>
        <taxon>Bacilli</taxon>
        <taxon>Lactobacillales</taxon>
        <taxon>Lactobacillaceae</taxon>
        <taxon>Levilactobacillus</taxon>
    </lineage>
</organism>
<dbReference type="Gene3D" id="3.40.50.720">
    <property type="entry name" value="NAD(P)-binding Rossmann-like Domain"/>
    <property type="match status" value="1"/>
</dbReference>
<dbReference type="Proteomes" id="UP000217918">
    <property type="component" value="Unassembled WGS sequence"/>
</dbReference>
<comment type="caution">
    <text evidence="2">The sequence shown here is derived from an EMBL/GenBank/DDBJ whole genome shotgun (WGS) entry which is preliminary data.</text>
</comment>
<dbReference type="RefSeq" id="WP_096109649.1">
    <property type="nucleotide sequence ID" value="NZ_NVYO01000001.1"/>
</dbReference>
<protein>
    <submittedName>
        <fullName evidence="2">NAD(P)-dependent oxidoreductase</fullName>
    </submittedName>
</protein>